<name>A0A346NSL7_9ALTE</name>
<dbReference type="PROSITE" id="PS51819">
    <property type="entry name" value="VOC"/>
    <property type="match status" value="1"/>
</dbReference>
<evidence type="ECO:0000259" key="1">
    <source>
        <dbReference type="PROSITE" id="PS51819"/>
    </source>
</evidence>
<accession>A0A346NSL7</accession>
<reference evidence="2 3" key="1">
    <citation type="submission" date="2018-08" db="EMBL/GenBank/DDBJ databases">
        <title>Salinimonas sediminis sp. nov., a piezophilic bacterium isolated from a deep-sea sediment sample from the New Britain Trench.</title>
        <authorList>
            <person name="Cao J."/>
        </authorList>
    </citation>
    <scope>NUCLEOTIDE SEQUENCE [LARGE SCALE GENOMIC DNA]</scope>
    <source>
        <strain evidence="2 3">N102</strain>
    </source>
</reference>
<dbReference type="SUPFAM" id="SSF54593">
    <property type="entry name" value="Glyoxalase/Bleomycin resistance protein/Dihydroxybiphenyl dioxygenase"/>
    <property type="match status" value="1"/>
</dbReference>
<dbReference type="InterPro" id="IPR029068">
    <property type="entry name" value="Glyas_Bleomycin-R_OHBP_Dase"/>
</dbReference>
<evidence type="ECO:0000313" key="3">
    <source>
        <dbReference type="Proteomes" id="UP000262073"/>
    </source>
</evidence>
<organism evidence="2 3">
    <name type="scientific">Salinimonas sediminis</name>
    <dbReference type="NCBI Taxonomy" id="2303538"/>
    <lineage>
        <taxon>Bacteria</taxon>
        <taxon>Pseudomonadati</taxon>
        <taxon>Pseudomonadota</taxon>
        <taxon>Gammaproteobacteria</taxon>
        <taxon>Alteromonadales</taxon>
        <taxon>Alteromonadaceae</taxon>
        <taxon>Alteromonas/Salinimonas group</taxon>
        <taxon>Salinimonas</taxon>
    </lineage>
</organism>
<dbReference type="PANTHER" id="PTHR35006">
    <property type="entry name" value="GLYOXALASE FAMILY PROTEIN (AFU_ORTHOLOGUE AFUA_5G14830)"/>
    <property type="match status" value="1"/>
</dbReference>
<protein>
    <submittedName>
        <fullName evidence="2">VOC family protein</fullName>
    </submittedName>
</protein>
<dbReference type="Gene3D" id="3.10.180.10">
    <property type="entry name" value="2,3-Dihydroxybiphenyl 1,2-Dioxygenase, domain 1"/>
    <property type="match status" value="1"/>
</dbReference>
<dbReference type="CDD" id="cd07262">
    <property type="entry name" value="VOC_like"/>
    <property type="match status" value="1"/>
</dbReference>
<dbReference type="Pfam" id="PF00903">
    <property type="entry name" value="Glyoxalase"/>
    <property type="match status" value="1"/>
</dbReference>
<feature type="domain" description="VOC" evidence="1">
    <location>
        <begin position="3"/>
        <end position="128"/>
    </location>
</feature>
<dbReference type="KEGG" id="salm:D0Y50_12870"/>
<dbReference type="InterPro" id="IPR037523">
    <property type="entry name" value="VOC_core"/>
</dbReference>
<dbReference type="PANTHER" id="PTHR35006:SF2">
    <property type="entry name" value="GLYOXALASE FAMILY PROTEIN (AFU_ORTHOLOGUE AFUA_5G14830)"/>
    <property type="match status" value="1"/>
</dbReference>
<sequence>MSVLDHIEIPVADGALAKLFYSRTLSALGLSIVIDIPSHRNKFGGMRCGYGINGYPCFWIHDQDSPAACIHIAFKADSTEQVNELYKLALINGGSDNGPPGIRHHYHDDYYATYVFDPDGNNIEFVYQSKI</sequence>
<dbReference type="Proteomes" id="UP000262073">
    <property type="component" value="Chromosome"/>
</dbReference>
<proteinExistence type="predicted"/>
<gene>
    <name evidence="2" type="ORF">D0Y50_12870</name>
</gene>
<evidence type="ECO:0000313" key="2">
    <source>
        <dbReference type="EMBL" id="AXR08524.1"/>
    </source>
</evidence>
<dbReference type="AlphaFoldDB" id="A0A346NSL7"/>
<keyword evidence="3" id="KW-1185">Reference proteome</keyword>
<dbReference type="EMBL" id="CP031769">
    <property type="protein sequence ID" value="AXR08524.1"/>
    <property type="molecule type" value="Genomic_DNA"/>
</dbReference>
<dbReference type="InterPro" id="IPR004360">
    <property type="entry name" value="Glyas_Fos-R_dOase_dom"/>
</dbReference>
<dbReference type="OrthoDB" id="9800438at2"/>
<dbReference type="RefSeq" id="WP_108566139.1">
    <property type="nucleotide sequence ID" value="NZ_CP031769.1"/>
</dbReference>